<keyword evidence="1" id="KW-1133">Transmembrane helix</keyword>
<feature type="transmembrane region" description="Helical" evidence="1">
    <location>
        <begin position="76"/>
        <end position="100"/>
    </location>
</feature>
<evidence type="ECO:0008006" key="4">
    <source>
        <dbReference type="Google" id="ProtNLM"/>
    </source>
</evidence>
<name>A0ABV1C2Z5_9FIRM</name>
<protein>
    <recommendedName>
        <fullName evidence="4">ECF transporter S component</fullName>
    </recommendedName>
</protein>
<feature type="transmembrane region" description="Helical" evidence="1">
    <location>
        <begin position="12"/>
        <end position="33"/>
    </location>
</feature>
<dbReference type="RefSeq" id="WP_349186457.1">
    <property type="nucleotide sequence ID" value="NZ_JBBMEN010000010.1"/>
</dbReference>
<proteinExistence type="predicted"/>
<evidence type="ECO:0000313" key="3">
    <source>
        <dbReference type="Proteomes" id="UP001465119"/>
    </source>
</evidence>
<gene>
    <name evidence="2" type="ORF">WMO20_08425</name>
</gene>
<dbReference type="Gene3D" id="1.10.1760.20">
    <property type="match status" value="1"/>
</dbReference>
<feature type="transmembrane region" description="Helical" evidence="1">
    <location>
        <begin position="107"/>
        <end position="129"/>
    </location>
</feature>
<dbReference type="EMBL" id="JBBMEN010000010">
    <property type="protein sequence ID" value="MEQ2385949.1"/>
    <property type="molecule type" value="Genomic_DNA"/>
</dbReference>
<keyword evidence="1" id="KW-0472">Membrane</keyword>
<keyword evidence="1" id="KW-0812">Transmembrane</keyword>
<evidence type="ECO:0000256" key="1">
    <source>
        <dbReference type="SAM" id="Phobius"/>
    </source>
</evidence>
<reference evidence="2 3" key="1">
    <citation type="submission" date="2024-03" db="EMBL/GenBank/DDBJ databases">
        <title>Human intestinal bacterial collection.</title>
        <authorList>
            <person name="Pauvert C."/>
            <person name="Hitch T.C.A."/>
            <person name="Clavel T."/>
        </authorList>
    </citation>
    <scope>NUCLEOTIDE SEQUENCE [LARGE SCALE GENOMIC DNA]</scope>
    <source>
        <strain evidence="2 3">CLA-AA-H281</strain>
    </source>
</reference>
<sequence length="179" mass="20189">MPLPTPRAKKPVALHTRVLRLVLSGLMGALLVVSKQAMSGLPNLEPVSLLIILFALELPRETPGAITVFILLQGVLYGFGLWWVMYLYVWYLLALLAWLLRRMDYAFFWAVLSGLYGLCFGGLCAAVYLFAKTPAFALSWWLSGLSYDALHGIGNFVLMLLLYRPLRRALQMAKRQLRV</sequence>
<feature type="transmembrane region" description="Helical" evidence="1">
    <location>
        <begin position="149"/>
        <end position="166"/>
    </location>
</feature>
<evidence type="ECO:0000313" key="2">
    <source>
        <dbReference type="EMBL" id="MEQ2385949.1"/>
    </source>
</evidence>
<accession>A0ABV1C2Z5</accession>
<keyword evidence="3" id="KW-1185">Reference proteome</keyword>
<organism evidence="2 3">
    <name type="scientific">Faecalibacterium intestinale</name>
    <dbReference type="NCBI Taxonomy" id="3133155"/>
    <lineage>
        <taxon>Bacteria</taxon>
        <taxon>Bacillati</taxon>
        <taxon>Bacillota</taxon>
        <taxon>Clostridia</taxon>
        <taxon>Eubacteriales</taxon>
        <taxon>Oscillospiraceae</taxon>
        <taxon>Faecalibacterium</taxon>
    </lineage>
</organism>
<comment type="caution">
    <text evidence="2">The sequence shown here is derived from an EMBL/GenBank/DDBJ whole genome shotgun (WGS) entry which is preliminary data.</text>
</comment>
<dbReference type="Proteomes" id="UP001465119">
    <property type="component" value="Unassembled WGS sequence"/>
</dbReference>